<name>W9QT80_FUSOX</name>
<evidence type="ECO:0000256" key="1">
    <source>
        <dbReference type="SAM" id="MobiDB-lite"/>
    </source>
</evidence>
<evidence type="ECO:0000313" key="2">
    <source>
        <dbReference type="EMBL" id="EXA54000.1"/>
    </source>
</evidence>
<dbReference type="HOGENOM" id="CLU_3377121_0_0_1"/>
<dbReference type="AlphaFoldDB" id="W9QT80"/>
<accession>W9QT80</accession>
<sequence>MSLPGFEHPISLSNELWKSRGSTGKESVTTGVAE</sequence>
<protein>
    <submittedName>
        <fullName evidence="2">Uncharacterized protein</fullName>
    </submittedName>
</protein>
<reference evidence="2" key="1">
    <citation type="submission" date="2011-10" db="EMBL/GenBank/DDBJ databases">
        <title>The Genome Sequence of Fusarium oxysporum HDV247.</title>
        <authorList>
            <consortium name="The Broad Institute Genome Sequencing Platform"/>
            <person name="Ma L.-J."/>
            <person name="Gale L.R."/>
            <person name="Schwartz D.C."/>
            <person name="Zhou S."/>
            <person name="Corby-Kistler H."/>
            <person name="Young S.K."/>
            <person name="Zeng Q."/>
            <person name="Gargeya S."/>
            <person name="Fitzgerald M."/>
            <person name="Haas B."/>
            <person name="Abouelleil A."/>
            <person name="Alvarado L."/>
            <person name="Arachchi H.M."/>
            <person name="Berlin A."/>
            <person name="Brown A."/>
            <person name="Chapman S.B."/>
            <person name="Chen Z."/>
            <person name="Dunbar C."/>
            <person name="Freedman E."/>
            <person name="Gearin G."/>
            <person name="Goldberg J."/>
            <person name="Griggs A."/>
            <person name="Gujja S."/>
            <person name="Heiman D."/>
            <person name="Howarth C."/>
            <person name="Larson L."/>
            <person name="Lui A."/>
            <person name="MacDonald P.J.P."/>
            <person name="Montmayeur A."/>
            <person name="Murphy C."/>
            <person name="Neiman D."/>
            <person name="Pearson M."/>
            <person name="Priest M."/>
            <person name="Roberts A."/>
            <person name="Saif S."/>
            <person name="Shea T."/>
            <person name="Shenoy N."/>
            <person name="Sisk P."/>
            <person name="Stolte C."/>
            <person name="Sykes S."/>
            <person name="Wortman J."/>
            <person name="Nusbaum C."/>
            <person name="Birren B."/>
        </authorList>
    </citation>
    <scope>NUCLEOTIDE SEQUENCE [LARGE SCALE GENOMIC DNA]</scope>
    <source>
        <strain evidence="2">HDV247</strain>
    </source>
</reference>
<reference evidence="2" key="2">
    <citation type="submission" date="2012-05" db="EMBL/GenBank/DDBJ databases">
        <title>Annotation of the Genome Sequence of Fusarium oxysporum HDV247.</title>
        <authorList>
            <consortium name="The Broad Institute Genomics Platform"/>
            <person name="Ma L.-J."/>
            <person name="Corby-Kistler H."/>
            <person name="Broz K."/>
            <person name="Gale L.R."/>
            <person name="Jonkers W."/>
            <person name="O'Donnell K."/>
            <person name="Ploetz R."/>
            <person name="Steinberg C."/>
            <person name="Schwartz D.C."/>
            <person name="VanEtten H."/>
            <person name="Zhou S."/>
            <person name="Young S.K."/>
            <person name="Zeng Q."/>
            <person name="Gargeya S."/>
            <person name="Fitzgerald M."/>
            <person name="Abouelleil A."/>
            <person name="Alvarado L."/>
            <person name="Chapman S.B."/>
            <person name="Gainer-Dewar J."/>
            <person name="Goldberg J."/>
            <person name="Griggs A."/>
            <person name="Gujja S."/>
            <person name="Hansen M."/>
            <person name="Howarth C."/>
            <person name="Imamovic A."/>
            <person name="Ireland A."/>
            <person name="Larimer J."/>
            <person name="McCowan C."/>
            <person name="Murphy C."/>
            <person name="Pearson M."/>
            <person name="Poon T.W."/>
            <person name="Priest M."/>
            <person name="Roberts A."/>
            <person name="Saif S."/>
            <person name="Shea T."/>
            <person name="Sykes S."/>
            <person name="Wortman J."/>
            <person name="Nusbaum C."/>
            <person name="Birren B."/>
        </authorList>
    </citation>
    <scope>NUCLEOTIDE SEQUENCE</scope>
    <source>
        <strain evidence="2">HDV247</strain>
    </source>
</reference>
<organism evidence="2">
    <name type="scientific">Fusarium oxysporum f. sp. pisi HDV247</name>
    <dbReference type="NCBI Taxonomy" id="1080344"/>
    <lineage>
        <taxon>Eukaryota</taxon>
        <taxon>Fungi</taxon>
        <taxon>Dikarya</taxon>
        <taxon>Ascomycota</taxon>
        <taxon>Pezizomycotina</taxon>
        <taxon>Sordariomycetes</taxon>
        <taxon>Hypocreomycetidae</taxon>
        <taxon>Hypocreales</taxon>
        <taxon>Nectriaceae</taxon>
        <taxon>Fusarium</taxon>
        <taxon>Fusarium oxysporum species complex</taxon>
    </lineage>
</organism>
<feature type="region of interest" description="Disordered" evidence="1">
    <location>
        <begin position="14"/>
        <end position="34"/>
    </location>
</feature>
<proteinExistence type="predicted"/>
<dbReference type="EMBL" id="JH650968">
    <property type="protein sequence ID" value="EXA54000.1"/>
    <property type="molecule type" value="Genomic_DNA"/>
</dbReference>
<dbReference type="Proteomes" id="UP000030751">
    <property type="component" value="Unassembled WGS sequence"/>
</dbReference>
<gene>
    <name evidence="2" type="ORF">FOVG_01586</name>
</gene>